<feature type="domain" description="Glycosyl transferase family 1" evidence="3">
    <location>
        <begin position="2"/>
        <end position="69"/>
    </location>
</feature>
<dbReference type="SUPFAM" id="SSF53756">
    <property type="entry name" value="UDP-Glycosyltransferase/glycogen phosphorylase"/>
    <property type="match status" value="1"/>
</dbReference>
<protein>
    <recommendedName>
        <fullName evidence="3">Glycosyl transferase family 1 domain-containing protein</fullName>
    </recommendedName>
</protein>
<evidence type="ECO:0000256" key="1">
    <source>
        <dbReference type="ARBA" id="ARBA00022676"/>
    </source>
</evidence>
<proteinExistence type="predicted"/>
<reference evidence="4" key="1">
    <citation type="journal article" date="2014" name="Front. Microbiol.">
        <title>High frequency of phylogenetically diverse reductive dehalogenase-homologous genes in deep subseafloor sedimentary metagenomes.</title>
        <authorList>
            <person name="Kawai M."/>
            <person name="Futagami T."/>
            <person name="Toyoda A."/>
            <person name="Takaki Y."/>
            <person name="Nishi S."/>
            <person name="Hori S."/>
            <person name="Arai W."/>
            <person name="Tsubouchi T."/>
            <person name="Morono Y."/>
            <person name="Uchiyama I."/>
            <person name="Ito T."/>
            <person name="Fujiyama A."/>
            <person name="Inagaki F."/>
            <person name="Takami H."/>
        </authorList>
    </citation>
    <scope>NUCLEOTIDE SEQUENCE</scope>
    <source>
        <strain evidence="4">Expedition CK06-06</strain>
    </source>
</reference>
<evidence type="ECO:0000256" key="2">
    <source>
        <dbReference type="ARBA" id="ARBA00022679"/>
    </source>
</evidence>
<name>X1DNP3_9ZZZZ</name>
<dbReference type="GO" id="GO:0016757">
    <property type="term" value="F:glycosyltransferase activity"/>
    <property type="evidence" value="ECO:0007669"/>
    <property type="project" value="UniProtKB-KW"/>
</dbReference>
<comment type="caution">
    <text evidence="4">The sequence shown here is derived from an EMBL/GenBank/DDBJ whole genome shotgun (WGS) entry which is preliminary data.</text>
</comment>
<evidence type="ECO:0000313" key="4">
    <source>
        <dbReference type="EMBL" id="GAH22566.1"/>
    </source>
</evidence>
<dbReference type="AlphaFoldDB" id="X1DNP3"/>
<organism evidence="4">
    <name type="scientific">marine sediment metagenome</name>
    <dbReference type="NCBI Taxonomy" id="412755"/>
    <lineage>
        <taxon>unclassified sequences</taxon>
        <taxon>metagenomes</taxon>
        <taxon>ecological metagenomes</taxon>
    </lineage>
</organism>
<evidence type="ECO:0000259" key="3">
    <source>
        <dbReference type="Pfam" id="PF00534"/>
    </source>
</evidence>
<dbReference type="PANTHER" id="PTHR12526:SF510">
    <property type="entry name" value="D-INOSITOL 3-PHOSPHATE GLYCOSYLTRANSFERASE"/>
    <property type="match status" value="1"/>
</dbReference>
<feature type="non-terminal residue" evidence="4">
    <location>
        <position position="1"/>
    </location>
</feature>
<dbReference type="PANTHER" id="PTHR12526">
    <property type="entry name" value="GLYCOSYLTRANSFERASE"/>
    <property type="match status" value="1"/>
</dbReference>
<dbReference type="Pfam" id="PF00534">
    <property type="entry name" value="Glycos_transf_1"/>
    <property type="match status" value="1"/>
</dbReference>
<keyword evidence="2" id="KW-0808">Transferase</keyword>
<dbReference type="Gene3D" id="3.40.50.2000">
    <property type="entry name" value="Glycogen Phosphorylase B"/>
    <property type="match status" value="1"/>
</dbReference>
<gene>
    <name evidence="4" type="ORF">S03H2_09252</name>
</gene>
<keyword evidence="1" id="KW-0328">Glycosyltransferase</keyword>
<accession>X1DNP3</accession>
<sequence>TEGFGLEIPEAMSYGRPVIASVGAGASELIDGDNGFIVPIRNAKYIAEHIDWLKTNREWIPKMGENARRKARNYTWGRIRKRYVQLFSSL</sequence>
<dbReference type="InterPro" id="IPR001296">
    <property type="entry name" value="Glyco_trans_1"/>
</dbReference>
<dbReference type="EMBL" id="BARU01004661">
    <property type="protein sequence ID" value="GAH22566.1"/>
    <property type="molecule type" value="Genomic_DNA"/>
</dbReference>